<dbReference type="GO" id="GO:0016779">
    <property type="term" value="F:nucleotidyltransferase activity"/>
    <property type="evidence" value="ECO:0007669"/>
    <property type="project" value="InterPro"/>
</dbReference>
<evidence type="ECO:0000256" key="1">
    <source>
        <dbReference type="ARBA" id="ARBA00022679"/>
    </source>
</evidence>
<dbReference type="Pfam" id="PF26305">
    <property type="entry name" value="CD_NTase_C"/>
    <property type="match status" value="1"/>
</dbReference>
<evidence type="ECO:0000313" key="7">
    <source>
        <dbReference type="Proteomes" id="UP000185841"/>
    </source>
</evidence>
<gene>
    <name evidence="6" type="ORF">SAMN05878282_1146</name>
</gene>
<dbReference type="InterPro" id="IPR006116">
    <property type="entry name" value="NT_2-5OAS_ClassI-CCAase"/>
</dbReference>
<dbReference type="Gene3D" id="3.30.460.10">
    <property type="entry name" value="Beta Polymerase, domain 2"/>
    <property type="match status" value="1"/>
</dbReference>
<dbReference type="GO" id="GO:0051607">
    <property type="term" value="P:defense response to virus"/>
    <property type="evidence" value="ECO:0007669"/>
    <property type="project" value="UniProtKB-KW"/>
</dbReference>
<sequence length="297" mass="33727">MPIPESQLETWSHQGSVAQSSSTYNSIKDVLEDATTPYADKNFKVFLQGSYGNDTNIYAESDVDIVIRLDDCFFSDTNWLSGEEKEAHKYAFKSATYTHVDFKRDVLSVLKAQYGKAVNAGGKAIAIDANGSRRKADVIAAIQFRRYSKFRSTTDSEYIEGICFFNADGEQIANYPKQHSANLTSKHQATSGWLKPMARVLKNMRSRMISEGLIEAGTAPSYYLECLLYNVPINRFTTSYSDCVANVVNWYREEANKNELVCANEQYYLLRDGYHTCWPQDQCDAFIEAAVKLWNNW</sequence>
<keyword evidence="3" id="KW-0547">Nucleotide-binding</keyword>
<keyword evidence="2" id="KW-0548">Nucleotidyltransferase</keyword>
<dbReference type="SUPFAM" id="SSF81301">
    <property type="entry name" value="Nucleotidyltransferase"/>
    <property type="match status" value="1"/>
</dbReference>
<dbReference type="AlphaFoldDB" id="A0A1N6XP78"/>
<dbReference type="Proteomes" id="UP000185841">
    <property type="component" value="Unassembled WGS sequence"/>
</dbReference>
<dbReference type="CDD" id="cd05400">
    <property type="entry name" value="NT_2-5OAS_ClassI-CCAase"/>
    <property type="match status" value="1"/>
</dbReference>
<evidence type="ECO:0000256" key="4">
    <source>
        <dbReference type="ARBA" id="ARBA00023118"/>
    </source>
</evidence>
<evidence type="ECO:0000313" key="6">
    <source>
        <dbReference type="EMBL" id="SIR04176.1"/>
    </source>
</evidence>
<keyword evidence="1" id="KW-0808">Transferase</keyword>
<keyword evidence="4" id="KW-0051">Antiviral defense</keyword>
<evidence type="ECO:0000256" key="2">
    <source>
        <dbReference type="ARBA" id="ARBA00022695"/>
    </source>
</evidence>
<proteinExistence type="predicted"/>
<dbReference type="EMBL" id="FTMP01000014">
    <property type="protein sequence ID" value="SIR04176.1"/>
    <property type="molecule type" value="Genomic_DNA"/>
</dbReference>
<organism evidence="6 7">
    <name type="scientific">Aquipseudomonas alcaligenes</name>
    <name type="common">Pseudomonas alcaligenes</name>
    <dbReference type="NCBI Taxonomy" id="43263"/>
    <lineage>
        <taxon>Bacteria</taxon>
        <taxon>Pseudomonadati</taxon>
        <taxon>Pseudomonadota</taxon>
        <taxon>Gammaproteobacteria</taxon>
        <taxon>Pseudomonadales</taxon>
        <taxon>Pseudomonadaceae</taxon>
        <taxon>Aquipseudomonas</taxon>
    </lineage>
</organism>
<reference evidence="6 7" key="1">
    <citation type="submission" date="2017-01" db="EMBL/GenBank/DDBJ databases">
        <authorList>
            <person name="Mah S.A."/>
            <person name="Swanson W.J."/>
            <person name="Moy G.W."/>
            <person name="Vacquier V.D."/>
        </authorList>
    </citation>
    <scope>NUCLEOTIDE SEQUENCE [LARGE SCALE GENOMIC DNA]</scope>
    <source>
        <strain evidence="6 7">RU36E</strain>
    </source>
</reference>
<dbReference type="InterPro" id="IPR058909">
    <property type="entry name" value="CD_NTase_C"/>
</dbReference>
<name>A0A1N6XP78_AQUAC</name>
<evidence type="ECO:0000259" key="5">
    <source>
        <dbReference type="Pfam" id="PF26305"/>
    </source>
</evidence>
<accession>A0A1N6XP78</accession>
<evidence type="ECO:0000256" key="3">
    <source>
        <dbReference type="ARBA" id="ARBA00022741"/>
    </source>
</evidence>
<dbReference type="RefSeq" id="WP_076429571.1">
    <property type="nucleotide sequence ID" value="NZ_FTMP01000014.1"/>
</dbReference>
<dbReference type="InterPro" id="IPR043519">
    <property type="entry name" value="NT_sf"/>
</dbReference>
<feature type="domain" description="cGAS/DncV-like nucleotidyltransferase C-terminal helical" evidence="5">
    <location>
        <begin position="182"/>
        <end position="295"/>
    </location>
</feature>
<protein>
    <recommendedName>
        <fullName evidence="5">cGAS/DncV-like nucleotidyltransferase C-terminal helical domain-containing protein</fullName>
    </recommendedName>
</protein>